<dbReference type="EMBL" id="JBHUPB010000012">
    <property type="protein sequence ID" value="MFD2969299.1"/>
    <property type="molecule type" value="Genomic_DNA"/>
</dbReference>
<evidence type="ECO:0008006" key="3">
    <source>
        <dbReference type="Google" id="ProtNLM"/>
    </source>
</evidence>
<keyword evidence="2" id="KW-1185">Reference proteome</keyword>
<comment type="caution">
    <text evidence="1">The sequence shown here is derived from an EMBL/GenBank/DDBJ whole genome shotgun (WGS) entry which is preliminary data.</text>
</comment>
<dbReference type="InterPro" id="IPR018490">
    <property type="entry name" value="cNMP-bd_dom_sf"/>
</dbReference>
<protein>
    <recommendedName>
        <fullName evidence="3">Cyclic nucleotide-binding domain-containing protein</fullName>
    </recommendedName>
</protein>
<sequence>MIATLINYVLQFGQLNAQQIDYISDKAKIVHLQKEDYFSKAGKTARKVGFIVDGVMRVCYYDNQGAEITMYYGRT</sequence>
<dbReference type="Gene3D" id="2.60.120.10">
    <property type="entry name" value="Jelly Rolls"/>
    <property type="match status" value="1"/>
</dbReference>
<evidence type="ECO:0000313" key="2">
    <source>
        <dbReference type="Proteomes" id="UP001597525"/>
    </source>
</evidence>
<dbReference type="RefSeq" id="WP_320186511.1">
    <property type="nucleotide sequence ID" value="NZ_CP138332.1"/>
</dbReference>
<dbReference type="Proteomes" id="UP001597525">
    <property type="component" value="Unassembled WGS sequence"/>
</dbReference>
<dbReference type="SUPFAM" id="SSF51206">
    <property type="entry name" value="cAMP-binding domain-like"/>
    <property type="match status" value="1"/>
</dbReference>
<gene>
    <name evidence="1" type="ORF">ACFS7Y_18030</name>
</gene>
<organism evidence="1 2">
    <name type="scientific">Sphingobacterium bambusae</name>
    <dbReference type="NCBI Taxonomy" id="662858"/>
    <lineage>
        <taxon>Bacteria</taxon>
        <taxon>Pseudomonadati</taxon>
        <taxon>Bacteroidota</taxon>
        <taxon>Sphingobacteriia</taxon>
        <taxon>Sphingobacteriales</taxon>
        <taxon>Sphingobacteriaceae</taxon>
        <taxon>Sphingobacterium</taxon>
    </lineage>
</organism>
<accession>A0ABW6BLT5</accession>
<evidence type="ECO:0000313" key="1">
    <source>
        <dbReference type="EMBL" id="MFD2969299.1"/>
    </source>
</evidence>
<dbReference type="InterPro" id="IPR014710">
    <property type="entry name" value="RmlC-like_jellyroll"/>
</dbReference>
<name>A0ABW6BLT5_9SPHI</name>
<reference evidence="2" key="1">
    <citation type="journal article" date="2019" name="Int. J. Syst. Evol. Microbiol.">
        <title>The Global Catalogue of Microorganisms (GCM) 10K type strain sequencing project: providing services to taxonomists for standard genome sequencing and annotation.</title>
        <authorList>
            <consortium name="The Broad Institute Genomics Platform"/>
            <consortium name="The Broad Institute Genome Sequencing Center for Infectious Disease"/>
            <person name="Wu L."/>
            <person name="Ma J."/>
        </authorList>
    </citation>
    <scope>NUCLEOTIDE SEQUENCE [LARGE SCALE GENOMIC DNA]</scope>
    <source>
        <strain evidence="2">KCTC 22814</strain>
    </source>
</reference>
<proteinExistence type="predicted"/>